<dbReference type="InterPro" id="IPR050879">
    <property type="entry name" value="Acyltransferase_3"/>
</dbReference>
<keyword evidence="3" id="KW-0472">Membrane</keyword>
<feature type="transmembrane region" description="Helical" evidence="3">
    <location>
        <begin position="89"/>
        <end position="108"/>
    </location>
</feature>
<comment type="similarity">
    <text evidence="2">Belongs to the acyltransferase 3 family.</text>
</comment>
<comment type="subcellular location">
    <subcellularLocation>
        <location evidence="1">Membrane</location>
    </subcellularLocation>
</comment>
<gene>
    <name evidence="5" type="ORF">AB986_12400</name>
</gene>
<proteinExistence type="inferred from homology"/>
<organism evidence="5 6">
    <name type="scientific">Guptibacillus hwajinpoensis</name>
    <dbReference type="NCBI Taxonomy" id="208199"/>
    <lineage>
        <taxon>Bacteria</taxon>
        <taxon>Bacillati</taxon>
        <taxon>Bacillota</taxon>
        <taxon>Bacilli</taxon>
        <taxon>Bacillales</taxon>
        <taxon>Guptibacillaceae</taxon>
        <taxon>Guptibacillus</taxon>
    </lineage>
</organism>
<feature type="transmembrane region" description="Helical" evidence="3">
    <location>
        <begin position="305"/>
        <end position="326"/>
    </location>
</feature>
<protein>
    <recommendedName>
        <fullName evidence="4">Acyltransferase 3 domain-containing protein</fullName>
    </recommendedName>
</protein>
<evidence type="ECO:0000259" key="4">
    <source>
        <dbReference type="Pfam" id="PF01757"/>
    </source>
</evidence>
<reference evidence="5" key="1">
    <citation type="submission" date="2015-06" db="EMBL/GenBank/DDBJ databases">
        <authorList>
            <person name="Liu B."/>
            <person name="Wang J."/>
            <person name="Zhu Y."/>
            <person name="Liu G."/>
            <person name="Chen Q."/>
            <person name="Zheng C."/>
            <person name="Che J."/>
            <person name="Ge C."/>
            <person name="Shi H."/>
            <person name="Pan Z."/>
            <person name="Liu X."/>
        </authorList>
    </citation>
    <scope>NUCLEOTIDE SEQUENCE [LARGE SCALE GENOMIC DNA]</scope>
    <source>
        <strain evidence="5">DSM 16346</strain>
    </source>
</reference>
<dbReference type="STRING" id="157733.AB986_12400"/>
<evidence type="ECO:0000313" key="5">
    <source>
        <dbReference type="EMBL" id="KMM37667.1"/>
    </source>
</evidence>
<dbReference type="AlphaFoldDB" id="A0A0J6FTK7"/>
<name>A0A0J6FTK7_9BACL</name>
<feature type="transmembrane region" description="Helical" evidence="3">
    <location>
        <begin position="181"/>
        <end position="198"/>
    </location>
</feature>
<dbReference type="EMBL" id="LELK01000004">
    <property type="protein sequence ID" value="KMM37667.1"/>
    <property type="molecule type" value="Genomic_DNA"/>
</dbReference>
<feature type="transmembrane region" description="Helical" evidence="3">
    <location>
        <begin position="155"/>
        <end position="174"/>
    </location>
</feature>
<dbReference type="GO" id="GO:0016747">
    <property type="term" value="F:acyltransferase activity, transferring groups other than amino-acyl groups"/>
    <property type="evidence" value="ECO:0007669"/>
    <property type="project" value="InterPro"/>
</dbReference>
<accession>A0A0J6FTK7</accession>
<dbReference type="InterPro" id="IPR002656">
    <property type="entry name" value="Acyl_transf_3_dom"/>
</dbReference>
<feature type="transmembrane region" description="Helical" evidence="3">
    <location>
        <begin position="232"/>
        <end position="254"/>
    </location>
</feature>
<keyword evidence="3" id="KW-0812">Transmembrane</keyword>
<keyword evidence="3" id="KW-1133">Transmembrane helix</keyword>
<keyword evidence="6" id="KW-1185">Reference proteome</keyword>
<evidence type="ECO:0000256" key="3">
    <source>
        <dbReference type="SAM" id="Phobius"/>
    </source>
</evidence>
<dbReference type="PANTHER" id="PTHR23028">
    <property type="entry name" value="ACETYLTRANSFERASE"/>
    <property type="match status" value="1"/>
</dbReference>
<evidence type="ECO:0000256" key="2">
    <source>
        <dbReference type="ARBA" id="ARBA00007400"/>
    </source>
</evidence>
<dbReference type="PATRIC" id="fig|157733.3.peg.509"/>
<feature type="domain" description="Acyltransferase 3" evidence="4">
    <location>
        <begin position="13"/>
        <end position="322"/>
    </location>
</feature>
<dbReference type="Proteomes" id="UP000035996">
    <property type="component" value="Unassembled WGS sequence"/>
</dbReference>
<feature type="transmembrane region" description="Helical" evidence="3">
    <location>
        <begin position="52"/>
        <end position="69"/>
    </location>
</feature>
<sequence length="355" mass="40420">MLVDRMEGRRNHFDILRFVAASLVVFTHAYAISLGHEDTEPFMLLSHGQSTLGYFSVLVFFVTSGFLITMSFDKSRSPGYFLKARILRIFPALIIIVALTVFIIGPLMTSMNLKEYFMQTETYGYLRASLLWPMPYELPGVFEGNVNTGIVNGSLWTLAYEFLFYLVVAGLGITGLLYKRVLMLLMFVITVILSNVPLPFGGNTVELFSIFSSGMVFYLYRKEIPYHGGLALLSLVVLALTIEYGGMIAAFPIVGSYLTFYLAYGRRVNLSGFGKRGDFSYGIYIYGFPIQQIISKQFGGSMDPYINFLLAYPLVLLCAYVSWHFIEKRALQWKHRRWNFSREIKRRSAALMHSK</sequence>
<evidence type="ECO:0000256" key="1">
    <source>
        <dbReference type="ARBA" id="ARBA00004370"/>
    </source>
</evidence>
<dbReference type="Pfam" id="PF01757">
    <property type="entry name" value="Acyl_transf_3"/>
    <property type="match status" value="1"/>
</dbReference>
<comment type="caution">
    <text evidence="5">The sequence shown here is derived from an EMBL/GenBank/DDBJ whole genome shotgun (WGS) entry which is preliminary data.</text>
</comment>
<feature type="transmembrane region" description="Helical" evidence="3">
    <location>
        <begin position="15"/>
        <end position="32"/>
    </location>
</feature>
<evidence type="ECO:0000313" key="6">
    <source>
        <dbReference type="Proteomes" id="UP000035996"/>
    </source>
</evidence>